<keyword evidence="2 4" id="KW-0396">Initiation factor</keyword>
<comment type="function">
    <text evidence="4">Component of the eukaryotic translation initiation factor 3 (eIF-3) complex, which is involved in protein synthesis of a specialized repertoire of mRNAs and, together with other initiation factors, stimulates binding of mRNA and methionyl-tRNAi to the 40S ribosome. The eIF-3 complex specifically targets and initiates translation of a subset of mRNAs involved in cell proliferation.</text>
</comment>
<dbReference type="HAMAP" id="MF_03007">
    <property type="entry name" value="eIF3h"/>
    <property type="match status" value="1"/>
</dbReference>
<dbReference type="SMART" id="SM00232">
    <property type="entry name" value="JAB_MPN"/>
    <property type="match status" value="1"/>
</dbReference>
<comment type="caution">
    <text evidence="8">The sequence shown here is derived from an EMBL/GenBank/DDBJ whole genome shotgun (WGS) entry which is preliminary data.</text>
</comment>
<keyword evidence="1 4" id="KW-0963">Cytoplasm</keyword>
<dbReference type="GO" id="GO:0033290">
    <property type="term" value="C:eukaryotic 48S preinitiation complex"/>
    <property type="evidence" value="ECO:0007669"/>
    <property type="project" value="UniProtKB-UniRule"/>
</dbReference>
<keyword evidence="9" id="KW-1185">Reference proteome</keyword>
<keyword evidence="6" id="KW-0812">Transmembrane</keyword>
<evidence type="ECO:0000256" key="2">
    <source>
        <dbReference type="ARBA" id="ARBA00022540"/>
    </source>
</evidence>
<dbReference type="GO" id="GO:0008237">
    <property type="term" value="F:metallopeptidase activity"/>
    <property type="evidence" value="ECO:0007669"/>
    <property type="project" value="InterPro"/>
</dbReference>
<dbReference type="InterPro" id="IPR050242">
    <property type="entry name" value="JAMM_MPN+_peptidase_M67A"/>
</dbReference>
<sequence>MTSNGPLASSISSSRVDFVQLDSLVVMKIVKHVDSELYSGMSEVAGETCQGCLTGLVAVDDKRLEITNCFASPRSEVVLDSEEAGGVSVQNEDVNMGMLEMLRRFRNMNIDYELVGFYQAHPFGACFAQEVVESLFEYQRSFQDGVVLIYDPLRTRQGHLSIKAYRLSDKGLRLCEKSDWSPEATKTAGLSFEDLFQELPIVIKNSHLINVMLAELAMKPKQGAGQIGRHLTLTSRGSMEKCLRALMSDVDDLVKSINTFNKYSVDKQKNDVNYHTLVQKRHVENEARAARGEAPLSLDDIKKMCKPPTFVAKNGMLEPFLACSQTAAHADYASQVTSENIAKIFITETAAARGTPSRDQICLFDSRLIWKSLSAATVFTKLFFCAEAQKPFSLTDMSRFAKETLFALSSAVSMKLLLTVCSFAVLTASTFVPVIREDLFNVDCFLSVNFRSRSNYIESNCRDFSVMVDSLFRVDILATERETKIIRNGHLIAYNGTIETISGEAGITITMNVTRAFVKVSINDHFTQLFPTKERIRFVEIQRKHYCTEDTIYEKHLSEIVYGFTSPHQRQNENQRKQNFSVQNLQLKEVYLLKVHRDPDPYFFYVTAFAFVICVVALLPLGVSLYYDHLLLWKWHSMKHDAWQPNLTRADLEVKFPDEVARFKGLVPQVHVAGMTQVQAAHVTYIGPEERKKLLDQEDDTQTTRTQSKASLIKDSKGDTLDGKHKSKASRKGTEEEIIPVNDDDVNISTNLHQAANDAKVADHMKDLAKRLAEKKKKKLEEKKETNKNGEEGGDTEQKIKEEEKKAKKKSSDEEQKDLVQATNATNADGSCTAKELEKDLTGTRRFDDEENKKSEAKNNENVTKLEKEDKK</sequence>
<dbReference type="Pfam" id="PF01398">
    <property type="entry name" value="JAB"/>
    <property type="match status" value="1"/>
</dbReference>
<keyword evidence="6" id="KW-0472">Membrane</keyword>
<feature type="compositionally biased region" description="Basic and acidic residues" evidence="5">
    <location>
        <begin position="712"/>
        <end position="724"/>
    </location>
</feature>
<name>A0AA39INJ2_9BILA</name>
<comment type="subunit">
    <text evidence="4">Component of the eukaryotic translation initiation factor 3 (eIF-3) complex.</text>
</comment>
<evidence type="ECO:0000256" key="5">
    <source>
        <dbReference type="SAM" id="MobiDB-lite"/>
    </source>
</evidence>
<dbReference type="FunFam" id="3.40.140.10:FF:000087">
    <property type="entry name" value="Eukaryotic translation initiation factor 3 subunit H"/>
    <property type="match status" value="1"/>
</dbReference>
<proteinExistence type="inferred from homology"/>
<dbReference type="InterPro" id="IPR000555">
    <property type="entry name" value="JAMM/MPN+_dom"/>
</dbReference>
<dbReference type="GO" id="GO:0016282">
    <property type="term" value="C:eukaryotic 43S preinitiation complex"/>
    <property type="evidence" value="ECO:0007669"/>
    <property type="project" value="UniProtKB-UniRule"/>
</dbReference>
<dbReference type="Gene3D" id="3.40.140.10">
    <property type="entry name" value="Cytidine Deaminase, domain 2"/>
    <property type="match status" value="1"/>
</dbReference>
<evidence type="ECO:0000313" key="8">
    <source>
        <dbReference type="EMBL" id="KAK0426689.1"/>
    </source>
</evidence>
<dbReference type="InterPro" id="IPR037518">
    <property type="entry name" value="MPN"/>
</dbReference>
<dbReference type="Proteomes" id="UP001175271">
    <property type="component" value="Unassembled WGS sequence"/>
</dbReference>
<comment type="subcellular location">
    <subcellularLocation>
        <location evidence="4">Cytoplasm</location>
    </subcellularLocation>
</comment>
<dbReference type="EMBL" id="JAUCMV010000001">
    <property type="protein sequence ID" value="KAK0426689.1"/>
    <property type="molecule type" value="Genomic_DNA"/>
</dbReference>
<feature type="region of interest" description="Disordered" evidence="5">
    <location>
        <begin position="775"/>
        <end position="872"/>
    </location>
</feature>
<accession>A0AA39INJ2</accession>
<organism evidence="8 9">
    <name type="scientific">Steinernema hermaphroditum</name>
    <dbReference type="NCBI Taxonomy" id="289476"/>
    <lineage>
        <taxon>Eukaryota</taxon>
        <taxon>Metazoa</taxon>
        <taxon>Ecdysozoa</taxon>
        <taxon>Nematoda</taxon>
        <taxon>Chromadorea</taxon>
        <taxon>Rhabditida</taxon>
        <taxon>Tylenchina</taxon>
        <taxon>Panagrolaimomorpha</taxon>
        <taxon>Strongyloidoidea</taxon>
        <taxon>Steinernematidae</taxon>
        <taxon>Steinernema</taxon>
    </lineage>
</organism>
<feature type="domain" description="MPN" evidence="7">
    <location>
        <begin position="19"/>
        <end position="171"/>
    </location>
</feature>
<evidence type="ECO:0000256" key="4">
    <source>
        <dbReference type="HAMAP-Rule" id="MF_03007"/>
    </source>
</evidence>
<evidence type="ECO:0000313" key="9">
    <source>
        <dbReference type="Proteomes" id="UP001175271"/>
    </source>
</evidence>
<reference evidence="8" key="1">
    <citation type="submission" date="2023-06" db="EMBL/GenBank/DDBJ databases">
        <title>Genomic analysis of the entomopathogenic nematode Steinernema hermaphroditum.</title>
        <authorList>
            <person name="Schwarz E.M."/>
            <person name="Heppert J.K."/>
            <person name="Baniya A."/>
            <person name="Schwartz H.T."/>
            <person name="Tan C.-H."/>
            <person name="Antoshechkin I."/>
            <person name="Sternberg P.W."/>
            <person name="Goodrich-Blair H."/>
            <person name="Dillman A.R."/>
        </authorList>
    </citation>
    <scope>NUCLEOTIDE SEQUENCE</scope>
    <source>
        <strain evidence="8">PS9179</strain>
        <tissue evidence="8">Whole animal</tissue>
    </source>
</reference>
<keyword evidence="6" id="KW-1133">Transmembrane helix</keyword>
<dbReference type="CDD" id="cd08065">
    <property type="entry name" value="MPN_eIF3h"/>
    <property type="match status" value="1"/>
</dbReference>
<feature type="region of interest" description="Disordered" evidence="5">
    <location>
        <begin position="691"/>
        <end position="742"/>
    </location>
</feature>
<feature type="compositionally biased region" description="Basic and acidic residues" evidence="5">
    <location>
        <begin position="835"/>
        <end position="872"/>
    </location>
</feature>
<evidence type="ECO:0000256" key="3">
    <source>
        <dbReference type="ARBA" id="ARBA00022917"/>
    </source>
</evidence>
<keyword evidence="3 4" id="KW-0648">Protein biosynthesis</keyword>
<protein>
    <recommendedName>
        <fullName evidence="4">Eukaryotic translation initiation factor 3 subunit H</fullName>
        <shortName evidence="4">eIF3h</shortName>
    </recommendedName>
</protein>
<evidence type="ECO:0000259" key="7">
    <source>
        <dbReference type="PROSITE" id="PS50249"/>
    </source>
</evidence>
<dbReference type="GO" id="GO:0005852">
    <property type="term" value="C:eukaryotic translation initiation factor 3 complex"/>
    <property type="evidence" value="ECO:0007669"/>
    <property type="project" value="UniProtKB-UniRule"/>
</dbReference>
<dbReference type="InterPro" id="IPR027524">
    <property type="entry name" value="eIF3h"/>
</dbReference>
<evidence type="ECO:0000256" key="6">
    <source>
        <dbReference type="SAM" id="Phobius"/>
    </source>
</evidence>
<feature type="transmembrane region" description="Helical" evidence="6">
    <location>
        <begin position="405"/>
        <end position="426"/>
    </location>
</feature>
<dbReference type="PANTHER" id="PTHR10410">
    <property type="entry name" value="EUKARYOTIC TRANSLATION INITIATION FACTOR 3 -RELATED"/>
    <property type="match status" value="1"/>
</dbReference>
<gene>
    <name evidence="8" type="ORF">QR680_009847</name>
</gene>
<feature type="compositionally biased region" description="Basic and acidic residues" evidence="5">
    <location>
        <begin position="779"/>
        <end position="818"/>
    </location>
</feature>
<dbReference type="Pfam" id="PF19445">
    <property type="entry name" value="eIF3h_C"/>
    <property type="match status" value="1"/>
</dbReference>
<dbReference type="GO" id="GO:0003743">
    <property type="term" value="F:translation initiation factor activity"/>
    <property type="evidence" value="ECO:0007669"/>
    <property type="project" value="UniProtKB-UniRule"/>
</dbReference>
<dbReference type="AlphaFoldDB" id="A0AA39INJ2"/>
<evidence type="ECO:0000256" key="1">
    <source>
        <dbReference type="ARBA" id="ARBA00022490"/>
    </source>
</evidence>
<dbReference type="PROSITE" id="PS50249">
    <property type="entry name" value="MPN"/>
    <property type="match status" value="1"/>
</dbReference>
<dbReference type="InterPro" id="IPR045810">
    <property type="entry name" value="eIF3h_C"/>
</dbReference>
<comment type="similarity">
    <text evidence="4">Belongs to the eIF-3 subunit H family.</text>
</comment>
<feature type="compositionally biased region" description="Polar residues" evidence="5">
    <location>
        <begin position="821"/>
        <end position="830"/>
    </location>
</feature>
<feature type="transmembrane region" description="Helical" evidence="6">
    <location>
        <begin position="602"/>
        <end position="627"/>
    </location>
</feature>
<dbReference type="GO" id="GO:0001732">
    <property type="term" value="P:formation of cytoplasmic translation initiation complex"/>
    <property type="evidence" value="ECO:0007669"/>
    <property type="project" value="UniProtKB-UniRule"/>
</dbReference>